<feature type="compositionally biased region" description="Polar residues" evidence="1">
    <location>
        <begin position="429"/>
        <end position="442"/>
    </location>
</feature>
<dbReference type="GO" id="GO:0045202">
    <property type="term" value="C:synapse"/>
    <property type="evidence" value="ECO:0007669"/>
    <property type="project" value="TreeGrafter"/>
</dbReference>
<dbReference type="OrthoDB" id="5847517at2759"/>
<dbReference type="GO" id="GO:0043025">
    <property type="term" value="C:neuronal cell body"/>
    <property type="evidence" value="ECO:0007669"/>
    <property type="project" value="TreeGrafter"/>
</dbReference>
<feature type="compositionally biased region" description="Polar residues" evidence="1">
    <location>
        <begin position="340"/>
        <end position="366"/>
    </location>
</feature>
<dbReference type="GO" id="GO:0030425">
    <property type="term" value="C:dendrite"/>
    <property type="evidence" value="ECO:0007669"/>
    <property type="project" value="TreeGrafter"/>
</dbReference>
<accession>A0A8S1GMQ2</accession>
<evidence type="ECO:0000313" key="3">
    <source>
        <dbReference type="Proteomes" id="UP000835052"/>
    </source>
</evidence>
<feature type="compositionally biased region" description="Low complexity" evidence="1">
    <location>
        <begin position="314"/>
        <end position="327"/>
    </location>
</feature>
<organism evidence="2 3">
    <name type="scientific">Caenorhabditis auriculariae</name>
    <dbReference type="NCBI Taxonomy" id="2777116"/>
    <lineage>
        <taxon>Eukaryota</taxon>
        <taxon>Metazoa</taxon>
        <taxon>Ecdysozoa</taxon>
        <taxon>Nematoda</taxon>
        <taxon>Chromadorea</taxon>
        <taxon>Rhabditida</taxon>
        <taxon>Rhabditina</taxon>
        <taxon>Rhabditomorpha</taxon>
        <taxon>Rhabditoidea</taxon>
        <taxon>Rhabditidae</taxon>
        <taxon>Peloderinae</taxon>
        <taxon>Caenorhabditis</taxon>
    </lineage>
</organism>
<dbReference type="GO" id="GO:0005829">
    <property type="term" value="C:cytosol"/>
    <property type="evidence" value="ECO:0007669"/>
    <property type="project" value="TreeGrafter"/>
</dbReference>
<feature type="region of interest" description="Disordered" evidence="1">
    <location>
        <begin position="692"/>
        <end position="728"/>
    </location>
</feature>
<evidence type="ECO:0000256" key="1">
    <source>
        <dbReference type="SAM" id="MobiDB-lite"/>
    </source>
</evidence>
<reference evidence="2" key="1">
    <citation type="submission" date="2020-10" db="EMBL/GenBank/DDBJ databases">
        <authorList>
            <person name="Kikuchi T."/>
        </authorList>
    </citation>
    <scope>NUCLEOTIDE SEQUENCE</scope>
    <source>
        <strain evidence="2">NKZ352</strain>
    </source>
</reference>
<feature type="compositionally biased region" description="Polar residues" evidence="1">
    <location>
        <begin position="692"/>
        <end position="702"/>
    </location>
</feature>
<gene>
    <name evidence="2" type="ORF">CAUJ_LOCUS275</name>
</gene>
<feature type="region of interest" description="Disordered" evidence="1">
    <location>
        <begin position="580"/>
        <end position="599"/>
    </location>
</feature>
<feature type="compositionally biased region" description="Basic and acidic residues" evidence="1">
    <location>
        <begin position="368"/>
        <end position="381"/>
    </location>
</feature>
<dbReference type="PANTHER" id="PTHR13843:SF12">
    <property type="entry name" value="ATPASE F1_V1_A1 COMPLEX ALPHA_BETA SUBUNIT NUCLEOTIDE-BINDING DOMAIN-CONTAINING PROTEIN"/>
    <property type="match status" value="1"/>
</dbReference>
<protein>
    <submittedName>
        <fullName evidence="2">Uncharacterized protein</fullName>
    </submittedName>
</protein>
<dbReference type="GO" id="GO:0008017">
    <property type="term" value="F:microtubule binding"/>
    <property type="evidence" value="ECO:0007669"/>
    <property type="project" value="InterPro"/>
</dbReference>
<dbReference type="InterPro" id="IPR026074">
    <property type="entry name" value="MAP1"/>
</dbReference>
<feature type="compositionally biased region" description="Polar residues" evidence="1">
    <location>
        <begin position="224"/>
        <end position="234"/>
    </location>
</feature>
<name>A0A8S1GMQ2_9PELO</name>
<feature type="compositionally biased region" description="Low complexity" evidence="1">
    <location>
        <begin position="279"/>
        <end position="295"/>
    </location>
</feature>
<evidence type="ECO:0000313" key="2">
    <source>
        <dbReference type="EMBL" id="CAD6184356.1"/>
    </source>
</evidence>
<feature type="compositionally biased region" description="Low complexity" evidence="1">
    <location>
        <begin position="260"/>
        <end position="271"/>
    </location>
</feature>
<feature type="compositionally biased region" description="Polar residues" evidence="1">
    <location>
        <begin position="248"/>
        <end position="257"/>
    </location>
</feature>
<dbReference type="Proteomes" id="UP000835052">
    <property type="component" value="Unassembled WGS sequence"/>
</dbReference>
<dbReference type="GO" id="GO:0005874">
    <property type="term" value="C:microtubule"/>
    <property type="evidence" value="ECO:0007669"/>
    <property type="project" value="InterPro"/>
</dbReference>
<dbReference type="EMBL" id="CAJGYM010000001">
    <property type="protein sequence ID" value="CAD6184356.1"/>
    <property type="molecule type" value="Genomic_DNA"/>
</dbReference>
<proteinExistence type="predicted"/>
<dbReference type="GO" id="GO:0031114">
    <property type="term" value="P:regulation of microtubule depolymerization"/>
    <property type="evidence" value="ECO:0007669"/>
    <property type="project" value="TreeGrafter"/>
</dbReference>
<feature type="compositionally biased region" description="Basic and acidic residues" evidence="1">
    <location>
        <begin position="505"/>
        <end position="556"/>
    </location>
</feature>
<dbReference type="PANTHER" id="PTHR13843">
    <property type="entry name" value="MICROTUBULE-ASSOCIATED PROTEIN"/>
    <property type="match status" value="1"/>
</dbReference>
<dbReference type="AlphaFoldDB" id="A0A8S1GMQ2"/>
<dbReference type="GO" id="GO:0007409">
    <property type="term" value="P:axonogenesis"/>
    <property type="evidence" value="ECO:0007669"/>
    <property type="project" value="TreeGrafter"/>
</dbReference>
<dbReference type="GO" id="GO:0016358">
    <property type="term" value="P:dendrite development"/>
    <property type="evidence" value="ECO:0007669"/>
    <property type="project" value="TreeGrafter"/>
</dbReference>
<comment type="caution">
    <text evidence="2">The sequence shown here is derived from an EMBL/GenBank/DDBJ whole genome shotgun (WGS) entry which is preliminary data.</text>
</comment>
<dbReference type="GO" id="GO:0005875">
    <property type="term" value="C:microtubule associated complex"/>
    <property type="evidence" value="ECO:0007669"/>
    <property type="project" value="TreeGrafter"/>
</dbReference>
<sequence>MAFVPPSTTPSAYILEPDSDSTLLDLDGVYVLLNGTSTSSLGFLAFVRPIDAAIVSAPTKSYLSSISTLTEQATPVPVVMNWSSVKGEPKTEASRLLKSIHNSVSKISTPVSSVLHPKLEPILLFKSLRQGELFLYVLAGDAKDAEALGKAVLGDENALEKASASHGTVAVVLWRPAAQNQAVKRVLFTGNATFSRVHQALERASKALPFLNVSHVTTANVFSTHPTPKVTQQPKAARPTAASKVLPRTSTTATKPTLKSAATNGSAANGGPKPARNGAPSVPSNRPAAASRPPSKTVVSSKPALSSNRASTVATAGPRAGTAPANRTAVAKKTVEAPAQKQNVHPVQGSAVSRPTKMTSKVSTVPTKKGELENSHKEKSVKPTAPAPKAPQNGSANEALNVPSYDIFVTPPTPEPPKTDENAEPSPKPQQTSDSSSEGQTKSGEKHEEDAPAATLPRKESPPQQHEKEEGHPKAEEVSRPDVASHDDKETSPPHPASDDAPSAKPDENPEKKPVADGFEKPLEPEKPNEDGLLRDCGEEPPRLRKISMDTEKEQQEVSVDETSSVNTSLIERFDKMNMKEETHPSNDEHPVADAEDASQRISEKLIEDAATPFTSAFANSLISNNISKTEEKTPAVTDFVGAHQADQVEINKSLTMQTRSSVVENGTNREVKYEEADPVIDEVLESVASQSELLDNSTGDFDSTGRSEDLTSPPPEPAQNNGFHTMEEPHTQTPLIKIQTTSAPKKAARFSRPFFFDFVTVPNDGSKTTLDESNAEEFFANVRSANFVLHSNDVSQAILDSWIDGKKLWNDKELSSTLIPTHATTNVQSFISQRQVDLLEENLQVHTAVDHSTMKVNGGGGEEVYRMAKIAL</sequence>
<feature type="compositionally biased region" description="Polar residues" evidence="1">
    <location>
        <begin position="297"/>
        <end position="313"/>
    </location>
</feature>
<dbReference type="GO" id="GO:0003779">
    <property type="term" value="F:actin binding"/>
    <property type="evidence" value="ECO:0007669"/>
    <property type="project" value="TreeGrafter"/>
</dbReference>
<keyword evidence="3" id="KW-1185">Reference proteome</keyword>
<feature type="compositionally biased region" description="Basic and acidic residues" evidence="1">
    <location>
        <begin position="457"/>
        <end position="492"/>
    </location>
</feature>
<dbReference type="GO" id="GO:0000226">
    <property type="term" value="P:microtubule cytoskeleton organization"/>
    <property type="evidence" value="ECO:0007669"/>
    <property type="project" value="InterPro"/>
</dbReference>
<feature type="region of interest" description="Disordered" evidence="1">
    <location>
        <begin position="224"/>
        <end position="569"/>
    </location>
</feature>
<feature type="compositionally biased region" description="Polar residues" evidence="1">
    <location>
        <begin position="557"/>
        <end position="569"/>
    </location>
</feature>